<dbReference type="Pfam" id="PF03186">
    <property type="entry name" value="CobD_Cbib"/>
    <property type="match status" value="1"/>
</dbReference>
<accession>X8CSF6</accession>
<dbReference type="GO" id="GO:0048472">
    <property type="term" value="F:threonine-phosphate decarboxylase activity"/>
    <property type="evidence" value="ECO:0007669"/>
    <property type="project" value="InterPro"/>
</dbReference>
<dbReference type="GO" id="GO:0016020">
    <property type="term" value="C:membrane"/>
    <property type="evidence" value="ECO:0007669"/>
    <property type="project" value="InterPro"/>
</dbReference>
<protein>
    <submittedName>
        <fullName evidence="1">CobD/Cbib family protein</fullName>
    </submittedName>
</protein>
<gene>
    <name evidence="1" type="ORF">I550_2145</name>
</gene>
<evidence type="ECO:0000313" key="2">
    <source>
        <dbReference type="Proteomes" id="UP000020825"/>
    </source>
</evidence>
<dbReference type="GO" id="GO:0009236">
    <property type="term" value="P:cobalamin biosynthetic process"/>
    <property type="evidence" value="ECO:0007669"/>
    <property type="project" value="InterPro"/>
</dbReference>
<dbReference type="Proteomes" id="UP000020825">
    <property type="component" value="Unassembled WGS sequence"/>
</dbReference>
<sequence>MFATPRTAGVLVGYLADRALGDPRRGHPVAAFGTAAAALESLTYRESRAAGAVHVGLLIGSLGLLGRRRNGPPGTAAGRARSR</sequence>
<dbReference type="PATRIC" id="fig|1299331.3.peg.2083"/>
<dbReference type="EMBL" id="JAOG01000001">
    <property type="protein sequence ID" value="EUA58999.1"/>
    <property type="molecule type" value="Genomic_DNA"/>
</dbReference>
<evidence type="ECO:0000313" key="1">
    <source>
        <dbReference type="EMBL" id="EUA58999.1"/>
    </source>
</evidence>
<name>X8CSF6_MYCIT</name>
<dbReference type="AlphaFoldDB" id="X8CSF6"/>
<comment type="caution">
    <text evidence="1">The sequence shown here is derived from an EMBL/GenBank/DDBJ whole genome shotgun (WGS) entry which is preliminary data.</text>
</comment>
<reference evidence="1 2" key="1">
    <citation type="submission" date="2013-12" db="EMBL/GenBank/DDBJ databases">
        <authorList>
            <person name="Zelazny A."/>
            <person name="Olivier K."/>
            <person name="Holland S."/>
            <person name="Lenaerts A."/>
            <person name="Ordway D."/>
            <person name="DeGroote M.A."/>
            <person name="Parker T."/>
            <person name="Sizemore C."/>
            <person name="Tallon L.J."/>
            <person name="Sadzewicz L.K."/>
            <person name="Sengamalay N."/>
            <person name="Fraser C.M."/>
            <person name="Hine E."/>
            <person name="Shefchek K.A."/>
            <person name="Das S.P."/>
            <person name="Tettelin H."/>
        </authorList>
    </citation>
    <scope>NUCLEOTIDE SEQUENCE [LARGE SCALE GENOMIC DNA]</scope>
    <source>
        <strain evidence="1 2">1956</strain>
    </source>
</reference>
<dbReference type="InterPro" id="IPR004485">
    <property type="entry name" value="Cobalamin_biosynth_CobD/CbiB"/>
</dbReference>
<proteinExistence type="predicted"/>
<organism evidence="1 2">
    <name type="scientific">Mycobacterium intracellulare 1956</name>
    <dbReference type="NCBI Taxonomy" id="1299331"/>
    <lineage>
        <taxon>Bacteria</taxon>
        <taxon>Bacillati</taxon>
        <taxon>Actinomycetota</taxon>
        <taxon>Actinomycetes</taxon>
        <taxon>Mycobacteriales</taxon>
        <taxon>Mycobacteriaceae</taxon>
        <taxon>Mycobacterium</taxon>
        <taxon>Mycobacterium avium complex (MAC)</taxon>
    </lineage>
</organism>